<accession>I9RXI8</accession>
<dbReference type="Proteomes" id="UP000003089">
    <property type="component" value="Unassembled WGS sequence"/>
</dbReference>
<sequence>MKRVILIFLILLSLCGCSRKYIPVETKVTIKETVRDTVVIVKTEKEYVRENTQDTISTVETKYAKSTAVWHGNSGILEHTIENKENGIPVRIQYIDHEVEVKVPTPYPVEVEVPVDRPVRMPLRWYERILQYLGITTLGGGVLWAGARFKGR</sequence>
<dbReference type="STRING" id="997884.HMPREF1068_03188"/>
<dbReference type="eggNOG" id="ENOG5030N65">
    <property type="taxonomic scope" value="Bacteria"/>
</dbReference>
<evidence type="ECO:0000256" key="1">
    <source>
        <dbReference type="SAM" id="Phobius"/>
    </source>
</evidence>
<dbReference type="RefSeq" id="WP_007486368.1">
    <property type="nucleotide sequence ID" value="NZ_JH724315.1"/>
</dbReference>
<dbReference type="PATRIC" id="fig|997884.3.peg.3270"/>
<protein>
    <submittedName>
        <fullName evidence="2">Uncharacterized protein</fullName>
    </submittedName>
</protein>
<gene>
    <name evidence="2" type="ORF">HMPREF1068_03188</name>
</gene>
<feature type="transmembrane region" description="Helical" evidence="1">
    <location>
        <begin position="129"/>
        <end position="147"/>
    </location>
</feature>
<keyword evidence="1" id="KW-0812">Transmembrane</keyword>
<dbReference type="PROSITE" id="PS51257">
    <property type="entry name" value="PROKAR_LIPOPROTEIN"/>
    <property type="match status" value="1"/>
</dbReference>
<keyword evidence="3" id="KW-1185">Reference proteome</keyword>
<keyword evidence="1" id="KW-1133">Transmembrane helix</keyword>
<dbReference type="AlphaFoldDB" id="I9RXI8"/>
<comment type="caution">
    <text evidence="2">The sequence shown here is derived from an EMBL/GenBank/DDBJ whole genome shotgun (WGS) entry which is preliminary data.</text>
</comment>
<keyword evidence="1" id="KW-0472">Membrane</keyword>
<proteinExistence type="predicted"/>
<name>I9RXI8_9BACE</name>
<dbReference type="EMBL" id="AGXS01000021">
    <property type="protein sequence ID" value="EIY47538.1"/>
    <property type="molecule type" value="Genomic_DNA"/>
</dbReference>
<evidence type="ECO:0000313" key="2">
    <source>
        <dbReference type="EMBL" id="EIY47538.1"/>
    </source>
</evidence>
<dbReference type="HOGENOM" id="CLU_1718683_0_0_10"/>
<organism evidence="2 3">
    <name type="scientific">Bacteroides nordii CL02T12C05</name>
    <dbReference type="NCBI Taxonomy" id="997884"/>
    <lineage>
        <taxon>Bacteria</taxon>
        <taxon>Pseudomonadati</taxon>
        <taxon>Bacteroidota</taxon>
        <taxon>Bacteroidia</taxon>
        <taxon>Bacteroidales</taxon>
        <taxon>Bacteroidaceae</taxon>
        <taxon>Bacteroides</taxon>
    </lineage>
</organism>
<reference evidence="2 3" key="1">
    <citation type="submission" date="2012-02" db="EMBL/GenBank/DDBJ databases">
        <title>The Genome Sequence of Bacteroides nordii CL02T12C05.</title>
        <authorList>
            <consortium name="The Broad Institute Genome Sequencing Platform"/>
            <person name="Earl A."/>
            <person name="Ward D."/>
            <person name="Feldgarden M."/>
            <person name="Gevers D."/>
            <person name="Zitomersky N.L."/>
            <person name="Coyne M.J."/>
            <person name="Comstock L.E."/>
            <person name="Young S.K."/>
            <person name="Zeng Q."/>
            <person name="Gargeya S."/>
            <person name="Fitzgerald M."/>
            <person name="Haas B."/>
            <person name="Abouelleil A."/>
            <person name="Alvarado L."/>
            <person name="Arachchi H.M."/>
            <person name="Berlin A."/>
            <person name="Chapman S.B."/>
            <person name="Gearin G."/>
            <person name="Goldberg J."/>
            <person name="Griggs A."/>
            <person name="Gujja S."/>
            <person name="Hansen M."/>
            <person name="Heiman D."/>
            <person name="Howarth C."/>
            <person name="Larimer J."/>
            <person name="Lui A."/>
            <person name="MacDonald P.J.P."/>
            <person name="McCowen C."/>
            <person name="Montmayeur A."/>
            <person name="Murphy C."/>
            <person name="Neiman D."/>
            <person name="Pearson M."/>
            <person name="Priest M."/>
            <person name="Roberts A."/>
            <person name="Saif S."/>
            <person name="Shea T."/>
            <person name="Sisk P."/>
            <person name="Stolte C."/>
            <person name="Sykes S."/>
            <person name="Wortman J."/>
            <person name="Nusbaum C."/>
            <person name="Birren B."/>
        </authorList>
    </citation>
    <scope>NUCLEOTIDE SEQUENCE [LARGE SCALE GENOMIC DNA]</scope>
    <source>
        <strain evidence="2 3">CL02T12C05</strain>
    </source>
</reference>
<evidence type="ECO:0000313" key="3">
    <source>
        <dbReference type="Proteomes" id="UP000003089"/>
    </source>
</evidence>